<feature type="domain" description="Radical SAM core" evidence="13">
    <location>
        <begin position="111"/>
        <end position="343"/>
    </location>
</feature>
<proteinExistence type="inferred from homology"/>
<keyword evidence="8" id="KW-0949">S-adenosyl-L-methionine</keyword>
<keyword evidence="11" id="KW-0411">Iron-sulfur</keyword>
<evidence type="ECO:0000256" key="2">
    <source>
        <dbReference type="ARBA" id="ARBA00004496"/>
    </source>
</evidence>
<dbReference type="Pfam" id="PF04055">
    <property type="entry name" value="Radical_SAM"/>
    <property type="match status" value="1"/>
</dbReference>
<dbReference type="InterPro" id="IPR007197">
    <property type="entry name" value="rSAM"/>
</dbReference>
<dbReference type="PIRSF" id="PIRSF006004">
    <property type="entry name" value="CHP00048"/>
    <property type="match status" value="1"/>
</dbReference>
<evidence type="ECO:0000313" key="15">
    <source>
        <dbReference type="Proteomes" id="UP001209681"/>
    </source>
</evidence>
<evidence type="ECO:0000256" key="4">
    <source>
        <dbReference type="ARBA" id="ARBA00022485"/>
    </source>
</evidence>
<evidence type="ECO:0000256" key="11">
    <source>
        <dbReference type="ARBA" id="ARBA00023014"/>
    </source>
</evidence>
<evidence type="ECO:0000256" key="3">
    <source>
        <dbReference type="ARBA" id="ARBA00007544"/>
    </source>
</evidence>
<dbReference type="SUPFAM" id="SSF102114">
    <property type="entry name" value="Radical SAM enzymes"/>
    <property type="match status" value="1"/>
</dbReference>
<comment type="cofactor">
    <cofactor evidence="1">
        <name>[4Fe-4S] cluster</name>
        <dbReference type="ChEBI" id="CHEBI:49883"/>
    </cofactor>
</comment>
<protein>
    <submittedName>
        <fullName evidence="14">23S rRNA (Adenine(2503)-C(2))-methyltransferase RlmN</fullName>
    </submittedName>
</protein>
<keyword evidence="6" id="KW-0489">Methyltransferase</keyword>
<dbReference type="SFLD" id="SFLDG01062">
    <property type="entry name" value="methyltransferase_(Class_A)"/>
    <property type="match status" value="1"/>
</dbReference>
<dbReference type="Gene3D" id="3.20.20.70">
    <property type="entry name" value="Aldolase class I"/>
    <property type="match status" value="1"/>
</dbReference>
<evidence type="ECO:0000256" key="6">
    <source>
        <dbReference type="ARBA" id="ARBA00022603"/>
    </source>
</evidence>
<sequence>MSYVIMIRDTGQPMYNLFSMTCADLENWLRLRHGKGAFHAKALYHEVMGRGNSDFALHPAFEKSQKLALAVEGSLAVPEARIVETAGTGDSFKFVTALGDGLRIESVILTMESHETLCLSSQVGCRMGCAFCETGTMGLIRNLQPEEIVLQVMAARYQLQRPVRNVVYMGMGEPMDNLDAVLKAVEILSDQRGLNIPLRRQTLSTVGIVPGLQRLASMKAMRPLHLSLSLTAATDELRSELMPVNRAFPLALLKKTLAEYPLPSGGAILLAYVLIPGVNDSRDDAMALADFAEDLPVRINLIPYNPGTGGRWPATEDQDIHRFGALLYEKGLFVRKRWSRGREVMAGCGQLGGRPGKDSKEKQEAT</sequence>
<reference evidence="14 15" key="1">
    <citation type="submission" date="2022-11" db="EMBL/GenBank/DDBJ databases">
        <title>Desulfobotulus tamanensis H1 sp. nov. - anaerobic, alkaliphilic, sulphate reducing bacterium isolated from terrestrial mud volcano.</title>
        <authorList>
            <person name="Frolova A."/>
            <person name="Merkel A.Y."/>
            <person name="Slobodkin A.I."/>
        </authorList>
    </citation>
    <scope>NUCLEOTIDE SEQUENCE [LARGE SCALE GENOMIC DNA]</scope>
    <source>
        <strain evidence="14 15">H1</strain>
    </source>
</reference>
<accession>A0ABT3NAK4</accession>
<evidence type="ECO:0000313" key="14">
    <source>
        <dbReference type="EMBL" id="MCW7754494.1"/>
    </source>
</evidence>
<dbReference type="Proteomes" id="UP001209681">
    <property type="component" value="Unassembled WGS sequence"/>
</dbReference>
<keyword evidence="15" id="KW-1185">Reference proteome</keyword>
<dbReference type="PROSITE" id="PS51918">
    <property type="entry name" value="RADICAL_SAM"/>
    <property type="match status" value="1"/>
</dbReference>
<dbReference type="RefSeq" id="WP_265425410.1">
    <property type="nucleotide sequence ID" value="NZ_JAPFPW010000012.1"/>
</dbReference>
<evidence type="ECO:0000256" key="5">
    <source>
        <dbReference type="ARBA" id="ARBA00022490"/>
    </source>
</evidence>
<comment type="similarity">
    <text evidence="3">Belongs to the radical SAM superfamily. RlmN family.</text>
</comment>
<dbReference type="InterPro" id="IPR004383">
    <property type="entry name" value="rRNA_lsu_MTrfase_RlmN/Cfr"/>
</dbReference>
<dbReference type="InterPro" id="IPR013785">
    <property type="entry name" value="Aldolase_TIM"/>
</dbReference>
<dbReference type="CDD" id="cd01335">
    <property type="entry name" value="Radical_SAM"/>
    <property type="match status" value="1"/>
</dbReference>
<name>A0ABT3NAK4_9BACT</name>
<dbReference type="SFLD" id="SFLDS00029">
    <property type="entry name" value="Radical_SAM"/>
    <property type="match status" value="1"/>
</dbReference>
<dbReference type="SFLD" id="SFLDF00275">
    <property type="entry name" value="adenosine_C2_methyltransferase"/>
    <property type="match status" value="1"/>
</dbReference>
<dbReference type="InterPro" id="IPR058240">
    <property type="entry name" value="rSAM_sf"/>
</dbReference>
<comment type="subcellular location">
    <subcellularLocation>
        <location evidence="2">Cytoplasm</location>
    </subcellularLocation>
</comment>
<keyword evidence="10" id="KW-0408">Iron</keyword>
<evidence type="ECO:0000256" key="1">
    <source>
        <dbReference type="ARBA" id="ARBA00001966"/>
    </source>
</evidence>
<evidence type="ECO:0000256" key="10">
    <source>
        <dbReference type="ARBA" id="ARBA00023004"/>
    </source>
</evidence>
<evidence type="ECO:0000256" key="8">
    <source>
        <dbReference type="ARBA" id="ARBA00022691"/>
    </source>
</evidence>
<organism evidence="14 15">
    <name type="scientific">Desulfobotulus pelophilus</name>
    <dbReference type="NCBI Taxonomy" id="2823377"/>
    <lineage>
        <taxon>Bacteria</taxon>
        <taxon>Pseudomonadati</taxon>
        <taxon>Thermodesulfobacteriota</taxon>
        <taxon>Desulfobacteria</taxon>
        <taxon>Desulfobacterales</taxon>
        <taxon>Desulfobacteraceae</taxon>
        <taxon>Desulfobotulus</taxon>
    </lineage>
</organism>
<keyword evidence="4" id="KW-0004">4Fe-4S</keyword>
<comment type="caution">
    <text evidence="14">The sequence shown here is derived from an EMBL/GenBank/DDBJ whole genome shotgun (WGS) entry which is preliminary data.</text>
</comment>
<keyword evidence="7" id="KW-0808">Transferase</keyword>
<evidence type="ECO:0000256" key="9">
    <source>
        <dbReference type="ARBA" id="ARBA00022723"/>
    </source>
</evidence>
<dbReference type="PANTHER" id="PTHR30544:SF5">
    <property type="entry name" value="RADICAL SAM CORE DOMAIN-CONTAINING PROTEIN"/>
    <property type="match status" value="1"/>
</dbReference>
<evidence type="ECO:0000256" key="12">
    <source>
        <dbReference type="ARBA" id="ARBA00023157"/>
    </source>
</evidence>
<evidence type="ECO:0000256" key="7">
    <source>
        <dbReference type="ARBA" id="ARBA00022679"/>
    </source>
</evidence>
<dbReference type="InterPro" id="IPR040072">
    <property type="entry name" value="Methyltransferase_A"/>
</dbReference>
<keyword evidence="9" id="KW-0479">Metal-binding</keyword>
<evidence type="ECO:0000259" key="13">
    <source>
        <dbReference type="PROSITE" id="PS51918"/>
    </source>
</evidence>
<gene>
    <name evidence="14" type="ORF">OOT00_10905</name>
</gene>
<keyword evidence="5" id="KW-0963">Cytoplasm</keyword>
<keyword evidence="12" id="KW-1015">Disulfide bond</keyword>
<dbReference type="EMBL" id="JAPFPW010000012">
    <property type="protein sequence ID" value="MCW7754494.1"/>
    <property type="molecule type" value="Genomic_DNA"/>
</dbReference>
<dbReference type="PANTHER" id="PTHR30544">
    <property type="entry name" value="23S RRNA METHYLTRANSFERASE"/>
    <property type="match status" value="1"/>
</dbReference>